<dbReference type="Pfam" id="PF00535">
    <property type="entry name" value="Glycos_transf_2"/>
    <property type="match status" value="1"/>
</dbReference>
<dbReference type="PANTHER" id="PTHR43179">
    <property type="entry name" value="RHAMNOSYLTRANSFERASE WBBL"/>
    <property type="match status" value="1"/>
</dbReference>
<dbReference type="InterPro" id="IPR029044">
    <property type="entry name" value="Nucleotide-diphossugar_trans"/>
</dbReference>
<dbReference type="RefSeq" id="WP_013757455.1">
    <property type="nucleotide sequence ID" value="NC_015500.1"/>
</dbReference>
<dbReference type="STRING" id="906968.Trebr_0288"/>
<keyword evidence="3" id="KW-1185">Reference proteome</keyword>
<name>F4LMH4_TREBD</name>
<accession>F4LMH4</accession>
<dbReference type="AlphaFoldDB" id="F4LMH4"/>
<dbReference type="GO" id="GO:0016740">
    <property type="term" value="F:transferase activity"/>
    <property type="evidence" value="ECO:0007669"/>
    <property type="project" value="UniProtKB-KW"/>
</dbReference>
<dbReference type="OrthoDB" id="9803174at2"/>
<protein>
    <submittedName>
        <fullName evidence="2">Glycosyl transferase family 2</fullName>
    </submittedName>
</protein>
<feature type="domain" description="Glycosyltransferase 2-like" evidence="1">
    <location>
        <begin position="4"/>
        <end position="108"/>
    </location>
</feature>
<keyword evidence="2" id="KW-0808">Transferase</keyword>
<dbReference type="EMBL" id="CP002696">
    <property type="protein sequence ID" value="AEE15736.1"/>
    <property type="molecule type" value="Genomic_DNA"/>
</dbReference>
<gene>
    <name evidence="2" type="ordered locus">Trebr_0288</name>
</gene>
<dbReference type="HOGENOM" id="CLU_023845_0_3_12"/>
<dbReference type="PANTHER" id="PTHR43179:SF7">
    <property type="entry name" value="RHAMNOSYLTRANSFERASE WBBL"/>
    <property type="match status" value="1"/>
</dbReference>
<dbReference type="Proteomes" id="UP000006546">
    <property type="component" value="Chromosome"/>
</dbReference>
<sequence>MDVSIIIVNYNTKNLLRNCLESIFEYTQGISFEVIVSDNGSSDGSVEMVKSDFPQIILIENNANLGFGTANNRGLDIANGKYIFYLNSDTVLLNNAVKIFFDYWETSDEKESIGALGCNLLDANKNINDSYGNFFDINRTIIELLKANYGLWKIVFLQLFGYKYCNHVKKKISEKKLGEVDCIIGADLFLANTPLARFDEHIFLYHEEMDLEYRLMKYNKKRLLIDGPLIIHFEGQSSRSSVVFCIDEIESFSAKCKNISRIYYFKKNISRSKALIVKILTVFLWINPLVIKSTYKTLPQLIRR</sequence>
<organism evidence="2 3">
    <name type="scientific">Treponema brennaborense (strain DSM 12168 / CIP 105900 / DD5/3)</name>
    <dbReference type="NCBI Taxonomy" id="906968"/>
    <lineage>
        <taxon>Bacteria</taxon>
        <taxon>Pseudomonadati</taxon>
        <taxon>Spirochaetota</taxon>
        <taxon>Spirochaetia</taxon>
        <taxon>Spirochaetales</taxon>
        <taxon>Treponemataceae</taxon>
        <taxon>Treponema</taxon>
    </lineage>
</organism>
<dbReference type="eggNOG" id="COG1216">
    <property type="taxonomic scope" value="Bacteria"/>
</dbReference>
<proteinExistence type="predicted"/>
<evidence type="ECO:0000313" key="2">
    <source>
        <dbReference type="EMBL" id="AEE15736.1"/>
    </source>
</evidence>
<dbReference type="Gene3D" id="3.90.550.10">
    <property type="entry name" value="Spore Coat Polysaccharide Biosynthesis Protein SpsA, Chain A"/>
    <property type="match status" value="1"/>
</dbReference>
<evidence type="ECO:0000313" key="3">
    <source>
        <dbReference type="Proteomes" id="UP000006546"/>
    </source>
</evidence>
<dbReference type="SUPFAM" id="SSF53448">
    <property type="entry name" value="Nucleotide-diphospho-sugar transferases"/>
    <property type="match status" value="1"/>
</dbReference>
<dbReference type="KEGG" id="tbe:Trebr_0288"/>
<evidence type="ECO:0000259" key="1">
    <source>
        <dbReference type="Pfam" id="PF00535"/>
    </source>
</evidence>
<dbReference type="InterPro" id="IPR001173">
    <property type="entry name" value="Glyco_trans_2-like"/>
</dbReference>
<reference evidence="3" key="1">
    <citation type="submission" date="2011-04" db="EMBL/GenBank/DDBJ databases">
        <title>The complete genome of Treponema brennaborense DSM 12168.</title>
        <authorList>
            <person name="Lucas S."/>
            <person name="Han J."/>
            <person name="Lapidus A."/>
            <person name="Bruce D."/>
            <person name="Goodwin L."/>
            <person name="Pitluck S."/>
            <person name="Peters L."/>
            <person name="Kyrpides N."/>
            <person name="Mavromatis K."/>
            <person name="Ivanova N."/>
            <person name="Mikhailova N."/>
            <person name="Pagani I."/>
            <person name="Teshima H."/>
            <person name="Detter J.C."/>
            <person name="Tapia R."/>
            <person name="Han C."/>
            <person name="Land M."/>
            <person name="Hauser L."/>
            <person name="Markowitz V."/>
            <person name="Cheng J.-F."/>
            <person name="Hugenholtz P."/>
            <person name="Woyke T."/>
            <person name="Wu D."/>
            <person name="Gronow S."/>
            <person name="Wellnitz S."/>
            <person name="Brambilla E."/>
            <person name="Klenk H.-P."/>
            <person name="Eisen J.A."/>
        </authorList>
    </citation>
    <scope>NUCLEOTIDE SEQUENCE [LARGE SCALE GENOMIC DNA]</scope>
    <source>
        <strain evidence="3">DSM 12168 / CIP 105900 / DD5/3</strain>
    </source>
</reference>